<reference evidence="1" key="1">
    <citation type="submission" date="2023-08" db="EMBL/GenBank/DDBJ databases">
        <authorList>
            <person name="Chen Y."/>
            <person name="Shah S."/>
            <person name="Dougan E. K."/>
            <person name="Thang M."/>
            <person name="Chan C."/>
        </authorList>
    </citation>
    <scope>NUCLEOTIDE SEQUENCE</scope>
</reference>
<evidence type="ECO:0000313" key="1">
    <source>
        <dbReference type="EMBL" id="CAJ1372871.1"/>
    </source>
</evidence>
<proteinExistence type="predicted"/>
<gene>
    <name evidence="1" type="ORF">EVOR1521_LOCUS2855</name>
</gene>
<dbReference type="AlphaFoldDB" id="A0AA36MIF9"/>
<sequence length="209" mass="22074">APGCQDASLSWLRVWQQKLSLAKHFSSLVADQTLAMPGAASLLRDSHALADGHSAEDLTLLLAPAPKARGAGFFVEAPSSFEPTSFGGHGHGAAPSNPDEALAQAKAGLKTCALGFMASSAALLSAYVTWSLEKKHFEHEVHEVSGRKGTSVSSARSKSRSRLAFVSLSTTSVTATARGTRCKCAEEIREASAQREREAYPCVSYPESL</sequence>
<comment type="caution">
    <text evidence="1">The sequence shown here is derived from an EMBL/GenBank/DDBJ whole genome shotgun (WGS) entry which is preliminary data.</text>
</comment>
<dbReference type="Proteomes" id="UP001178507">
    <property type="component" value="Unassembled WGS sequence"/>
</dbReference>
<protein>
    <submittedName>
        <fullName evidence="1">Uncharacterized protein</fullName>
    </submittedName>
</protein>
<keyword evidence="2" id="KW-1185">Reference proteome</keyword>
<dbReference type="EMBL" id="CAUJNA010000160">
    <property type="protein sequence ID" value="CAJ1372871.1"/>
    <property type="molecule type" value="Genomic_DNA"/>
</dbReference>
<organism evidence="1 2">
    <name type="scientific">Effrenium voratum</name>
    <dbReference type="NCBI Taxonomy" id="2562239"/>
    <lineage>
        <taxon>Eukaryota</taxon>
        <taxon>Sar</taxon>
        <taxon>Alveolata</taxon>
        <taxon>Dinophyceae</taxon>
        <taxon>Suessiales</taxon>
        <taxon>Symbiodiniaceae</taxon>
        <taxon>Effrenium</taxon>
    </lineage>
</organism>
<name>A0AA36MIF9_9DINO</name>
<evidence type="ECO:0000313" key="2">
    <source>
        <dbReference type="Proteomes" id="UP001178507"/>
    </source>
</evidence>
<feature type="non-terminal residue" evidence="1">
    <location>
        <position position="1"/>
    </location>
</feature>
<accession>A0AA36MIF9</accession>